<gene>
    <name evidence="7" type="ORF">UCREL1_9093</name>
</gene>
<evidence type="ECO:0000256" key="4">
    <source>
        <dbReference type="RuleBase" id="RU361173"/>
    </source>
</evidence>
<dbReference type="SUPFAM" id="SSF51126">
    <property type="entry name" value="Pectin lyase-like"/>
    <property type="match status" value="1"/>
</dbReference>
<dbReference type="InterPro" id="IPR002022">
    <property type="entry name" value="Pec_lyase"/>
</dbReference>
<dbReference type="InterPro" id="IPR045032">
    <property type="entry name" value="PEL"/>
</dbReference>
<keyword evidence="4" id="KW-0964">Secreted</keyword>
<comment type="similarity">
    <text evidence="1 4">Belongs to the polysaccharide lyase 1 family.</text>
</comment>
<evidence type="ECO:0000313" key="7">
    <source>
        <dbReference type="EMBL" id="EMR63924.1"/>
    </source>
</evidence>
<dbReference type="OrthoDB" id="2019149at2759"/>
<reference evidence="8" key="1">
    <citation type="journal article" date="2013" name="Genome Announc.">
        <title>Draft genome sequence of the grapevine dieback fungus Eutypa lata UCR-EL1.</title>
        <authorList>
            <person name="Blanco-Ulate B."/>
            <person name="Rolshausen P.E."/>
            <person name="Cantu D."/>
        </authorList>
    </citation>
    <scope>NUCLEOTIDE SEQUENCE [LARGE SCALE GENOMIC DNA]</scope>
    <source>
        <strain evidence="8">UCR-EL1</strain>
    </source>
</reference>
<dbReference type="SMART" id="SM00656">
    <property type="entry name" value="Amb_all"/>
    <property type="match status" value="1"/>
</dbReference>
<evidence type="ECO:0000259" key="6">
    <source>
        <dbReference type="SMART" id="SM00656"/>
    </source>
</evidence>
<dbReference type="GO" id="GO:0030570">
    <property type="term" value="F:pectate lyase activity"/>
    <property type="evidence" value="ECO:0007669"/>
    <property type="project" value="InterPro"/>
</dbReference>
<dbReference type="GO" id="GO:0000272">
    <property type="term" value="P:polysaccharide catabolic process"/>
    <property type="evidence" value="ECO:0007669"/>
    <property type="project" value="UniProtKB-KW"/>
</dbReference>
<organism evidence="7 8">
    <name type="scientific">Eutypa lata (strain UCR-EL1)</name>
    <name type="common">Grapevine dieback disease fungus</name>
    <name type="synonym">Eutypa armeniacae</name>
    <dbReference type="NCBI Taxonomy" id="1287681"/>
    <lineage>
        <taxon>Eukaryota</taxon>
        <taxon>Fungi</taxon>
        <taxon>Dikarya</taxon>
        <taxon>Ascomycota</taxon>
        <taxon>Pezizomycotina</taxon>
        <taxon>Sordariomycetes</taxon>
        <taxon>Xylariomycetidae</taxon>
        <taxon>Xylariales</taxon>
        <taxon>Diatrypaceae</taxon>
        <taxon>Eutypa</taxon>
    </lineage>
</organism>
<evidence type="ECO:0000313" key="8">
    <source>
        <dbReference type="Proteomes" id="UP000012174"/>
    </source>
</evidence>
<feature type="chain" id="PRO_5004084762" evidence="5">
    <location>
        <begin position="22"/>
        <end position="314"/>
    </location>
</feature>
<proteinExistence type="inferred from homology"/>
<dbReference type="GO" id="GO:0005576">
    <property type="term" value="C:extracellular region"/>
    <property type="evidence" value="ECO:0007669"/>
    <property type="project" value="UniProtKB-SubCell"/>
</dbReference>
<protein>
    <submittedName>
        <fullName evidence="7">Putative pectinesterase protein</fullName>
    </submittedName>
</protein>
<comment type="subcellular location">
    <subcellularLocation>
        <location evidence="4">Secreted</location>
    </subcellularLocation>
</comment>
<dbReference type="Pfam" id="PF00544">
    <property type="entry name" value="Pectate_lyase_4"/>
    <property type="match status" value="1"/>
</dbReference>
<dbReference type="InterPro" id="IPR011050">
    <property type="entry name" value="Pectin_lyase_fold/virulence"/>
</dbReference>
<dbReference type="eggNOG" id="KOG2504">
    <property type="taxonomic scope" value="Eukaryota"/>
</dbReference>
<evidence type="ECO:0000256" key="2">
    <source>
        <dbReference type="ARBA" id="ARBA00022729"/>
    </source>
</evidence>
<dbReference type="Proteomes" id="UP000012174">
    <property type="component" value="Unassembled WGS sequence"/>
</dbReference>
<dbReference type="PANTHER" id="PTHR31683:SF18">
    <property type="entry name" value="PECTATE LYASE 21-RELATED"/>
    <property type="match status" value="1"/>
</dbReference>
<keyword evidence="8" id="KW-1185">Reference proteome</keyword>
<keyword evidence="4" id="KW-0624">Polysaccharide degradation</keyword>
<feature type="signal peptide" evidence="5">
    <location>
        <begin position="1"/>
        <end position="21"/>
    </location>
</feature>
<evidence type="ECO:0000256" key="1">
    <source>
        <dbReference type="ARBA" id="ARBA00010980"/>
    </source>
</evidence>
<dbReference type="HOGENOM" id="CLU_021894_2_0_1"/>
<dbReference type="InterPro" id="IPR012334">
    <property type="entry name" value="Pectin_lyas_fold"/>
</dbReference>
<evidence type="ECO:0000256" key="5">
    <source>
        <dbReference type="SAM" id="SignalP"/>
    </source>
</evidence>
<sequence>MELTTLLALFTTTGIIESAQAACQDSADGFASLNGGTTGGNGGTVVTVSSFDDLAEHAASEGKYVIQVQGRIDVTPFGYEIPVGSDKTIVGLGSDGEIYQGGFSLQSVRNVIIRNLKIGSTDDGSDEENDRDGLQSDTSSNIWIDHCLFEQGGDGLLDIRKDSTYFTVSNNIFRNHDKTFGIGWTDNVTAQGTIHHNWFDGTNQRNPSADNLQYAHLYNNYLGGITSYGHYARGTTNMRLENCYFADSKNPVQADEGATLTVTDSVFEGCTGSEGPDQGTAFDARDFYDYVLDAAADVPGVVQAGAGPGESVCS</sequence>
<evidence type="ECO:0000256" key="3">
    <source>
        <dbReference type="ARBA" id="ARBA00023239"/>
    </source>
</evidence>
<dbReference type="STRING" id="1287681.M7SCI8"/>
<keyword evidence="3 4" id="KW-0456">Lyase</keyword>
<name>M7SCI8_EUTLA</name>
<dbReference type="PANTHER" id="PTHR31683">
    <property type="entry name" value="PECTATE LYASE 18-RELATED"/>
    <property type="match status" value="1"/>
</dbReference>
<accession>M7SCI8</accession>
<dbReference type="KEGG" id="ela:UCREL1_9093"/>
<dbReference type="AlphaFoldDB" id="M7SCI8"/>
<keyword evidence="4" id="KW-0119">Carbohydrate metabolism</keyword>
<dbReference type="Gene3D" id="2.160.20.10">
    <property type="entry name" value="Single-stranded right-handed beta-helix, Pectin lyase-like"/>
    <property type="match status" value="1"/>
</dbReference>
<keyword evidence="2 5" id="KW-0732">Signal</keyword>
<dbReference type="OMA" id="GIQMDTA"/>
<feature type="domain" description="Pectate lyase" evidence="6">
    <location>
        <begin position="41"/>
        <end position="251"/>
    </location>
</feature>
<dbReference type="EMBL" id="KB707138">
    <property type="protein sequence ID" value="EMR63924.1"/>
    <property type="molecule type" value="Genomic_DNA"/>
</dbReference>